<protein>
    <submittedName>
        <fullName evidence="4">Putative PAS/PAC sensor protein</fullName>
    </submittedName>
</protein>
<evidence type="ECO:0000313" key="6">
    <source>
        <dbReference type="Proteomes" id="UP000054260"/>
    </source>
</evidence>
<dbReference type="PROSITE" id="PS51831">
    <property type="entry name" value="HD"/>
    <property type="match status" value="1"/>
</dbReference>
<dbReference type="PROSITE" id="PS51832">
    <property type="entry name" value="HD_GYP"/>
    <property type="match status" value="1"/>
</dbReference>
<evidence type="ECO:0000313" key="7">
    <source>
        <dbReference type="Proteomes" id="UP000055014"/>
    </source>
</evidence>
<evidence type="ECO:0000313" key="5">
    <source>
        <dbReference type="EMBL" id="KUK90894.1"/>
    </source>
</evidence>
<dbReference type="PATRIC" id="fig|1236046.5.peg.1364"/>
<dbReference type="EMBL" id="LGGH01000006">
    <property type="protein sequence ID" value="KUK68576.1"/>
    <property type="molecule type" value="Genomic_DNA"/>
</dbReference>
<reference evidence="6 7" key="2">
    <citation type="journal article" date="2015" name="MBio">
        <title>Genome-Resolved Metagenomic Analysis Reveals Roles for Candidate Phyla and Other Microbial Community Members in Biogeochemical Transformations in Oil Reservoirs.</title>
        <authorList>
            <person name="Hu P."/>
            <person name="Tom L."/>
            <person name="Singh A."/>
            <person name="Thomas B.C."/>
            <person name="Baker B.J."/>
            <person name="Piceno Y.M."/>
            <person name="Andersen G.L."/>
            <person name="Banfield J.F."/>
        </authorList>
    </citation>
    <scope>NUCLEOTIDE SEQUENCE [LARGE SCALE GENOMIC DNA]</scope>
</reference>
<dbReference type="NCBIfam" id="TIGR00229">
    <property type="entry name" value="sensory_box"/>
    <property type="match status" value="1"/>
</dbReference>
<feature type="domain" description="HD-GYP" evidence="3">
    <location>
        <begin position="382"/>
        <end position="572"/>
    </location>
</feature>
<dbReference type="NCBIfam" id="TIGR00277">
    <property type="entry name" value="HDIG"/>
    <property type="match status" value="1"/>
</dbReference>
<dbReference type="InterPro" id="IPR006675">
    <property type="entry name" value="HDIG_dom"/>
</dbReference>
<feature type="domain" description="HD" evidence="2">
    <location>
        <begin position="404"/>
        <end position="526"/>
    </location>
</feature>
<dbReference type="PANTHER" id="PTHR43155">
    <property type="entry name" value="CYCLIC DI-GMP PHOSPHODIESTERASE PA4108-RELATED"/>
    <property type="match status" value="1"/>
</dbReference>
<proteinExistence type="predicted"/>
<dbReference type="PANTHER" id="PTHR43155:SF2">
    <property type="entry name" value="CYCLIC DI-GMP PHOSPHODIESTERASE PA4108"/>
    <property type="match status" value="1"/>
</dbReference>
<dbReference type="InterPro" id="IPR037522">
    <property type="entry name" value="HD_GYP_dom"/>
</dbReference>
<dbReference type="InterPro" id="IPR003607">
    <property type="entry name" value="HD/PDEase_dom"/>
</dbReference>
<dbReference type="PROSITE" id="PS50112">
    <property type="entry name" value="PAS"/>
    <property type="match status" value="1"/>
</dbReference>
<dbReference type="CDD" id="cd00130">
    <property type="entry name" value="PAS"/>
    <property type="match status" value="1"/>
</dbReference>
<dbReference type="SUPFAM" id="SSF55785">
    <property type="entry name" value="PYP-like sensor domain (PAS domain)"/>
    <property type="match status" value="1"/>
</dbReference>
<evidence type="ECO:0000259" key="3">
    <source>
        <dbReference type="PROSITE" id="PS51832"/>
    </source>
</evidence>
<sequence length="572" mass="64505">MHFYFLRMRDELVLSLDESTDFNLDLIDEAVMMVDNTGRICFQNLSSRRYFGDVVGKEYEILFGSSDMFIDDVGAVWSISSYFDRNRFRDVKILKKANSINVESLIKKEKPGRSTDIFEESQKNPYGYSLSATRIRHFETDSELNRLFRKAFEEQFIGAAIFSVDRTCERITPLAKNLAFELNRLARLPVVEGLALERPISKADHLYLQALKRVARTGRQETIVLSEEAYHEEVCIRPISSRELISIHREITAEINTRIELATAKSIIDTVDQAVISTDDKGVIIHSNRAAEKLFGRKRDQIIGREVFNFMESRCSRSEDRLITNGSRVDKRSVIVTRSDGSRVEVEALVTKIDGSQSGGPGARTVYSFAESNFHHVLPESTERTIKSLIETLSTVVEVRDPYTAGHQRRVSKLATAIATEMGLNSDQIDTVREGALLHDIGKISVPTEILSKPGRLTENEWFLIQSHSEAGFKMLERIELPWPVSSIVRQHHERLDGSGYPQGLRGKEIPLETRIVTVADVFEAIVSHRPYRPAHETSAAITELTEGAGKLYDPDVVDCCLSVVGSGFSLD</sequence>
<dbReference type="Gene3D" id="3.30.450.20">
    <property type="entry name" value="PAS domain"/>
    <property type="match status" value="1"/>
</dbReference>
<dbReference type="Proteomes" id="UP000054260">
    <property type="component" value="Unassembled WGS sequence"/>
</dbReference>
<reference evidence="4" key="1">
    <citation type="journal article" date="2015" name="MBio">
        <title>Genome-resolved metagenomic analysis reveals roles for candidate phyla and other microbial community members in biogeochemical transformations in oil reservoirs.</title>
        <authorList>
            <person name="Hu P."/>
            <person name="Tom L."/>
            <person name="Singh A."/>
            <person name="Thomas B.C."/>
            <person name="Baker B.J."/>
            <person name="Piceno Y.M."/>
            <person name="Andersen G.L."/>
            <person name="Banfield J.F."/>
        </authorList>
    </citation>
    <scope>NUCLEOTIDE SEQUENCE [LARGE SCALE GENOMIC DNA]</scope>
    <source>
        <strain evidence="4">46_47</strain>
        <strain evidence="5">46_70</strain>
    </source>
</reference>
<evidence type="ECO:0000259" key="1">
    <source>
        <dbReference type="PROSITE" id="PS50112"/>
    </source>
</evidence>
<dbReference type="Proteomes" id="UP000055014">
    <property type="component" value="Unassembled WGS sequence"/>
</dbReference>
<dbReference type="CDD" id="cd00077">
    <property type="entry name" value="HDc"/>
    <property type="match status" value="1"/>
</dbReference>
<dbReference type="SUPFAM" id="SSF109604">
    <property type="entry name" value="HD-domain/PDEase-like"/>
    <property type="match status" value="1"/>
</dbReference>
<dbReference type="Gene3D" id="1.10.3210.10">
    <property type="entry name" value="Hypothetical protein af1432"/>
    <property type="match status" value="1"/>
</dbReference>
<dbReference type="Pfam" id="PF13487">
    <property type="entry name" value="HD_5"/>
    <property type="match status" value="1"/>
</dbReference>
<evidence type="ECO:0000313" key="4">
    <source>
        <dbReference type="EMBL" id="KUK68576.1"/>
    </source>
</evidence>
<comment type="caution">
    <text evidence="4">The sequence shown here is derived from an EMBL/GenBank/DDBJ whole genome shotgun (WGS) entry which is preliminary data.</text>
</comment>
<dbReference type="Pfam" id="PF13426">
    <property type="entry name" value="PAS_9"/>
    <property type="match status" value="1"/>
</dbReference>
<organism evidence="4 6">
    <name type="scientific">Mesotoga infera</name>
    <dbReference type="NCBI Taxonomy" id="1236046"/>
    <lineage>
        <taxon>Bacteria</taxon>
        <taxon>Thermotogati</taxon>
        <taxon>Thermotogota</taxon>
        <taxon>Thermotogae</taxon>
        <taxon>Kosmotogales</taxon>
        <taxon>Kosmotogaceae</taxon>
        <taxon>Mesotoga</taxon>
    </lineage>
</organism>
<dbReference type="SMART" id="SM00091">
    <property type="entry name" value="PAS"/>
    <property type="match status" value="2"/>
</dbReference>
<dbReference type="SMART" id="SM00471">
    <property type="entry name" value="HDc"/>
    <property type="match status" value="1"/>
</dbReference>
<dbReference type="InterPro" id="IPR000014">
    <property type="entry name" value="PAS"/>
</dbReference>
<accession>A0A117LUS1</accession>
<dbReference type="InterPro" id="IPR006674">
    <property type="entry name" value="HD_domain"/>
</dbReference>
<dbReference type="InterPro" id="IPR035965">
    <property type="entry name" value="PAS-like_dom_sf"/>
</dbReference>
<dbReference type="AlphaFoldDB" id="A0A117LUS1"/>
<feature type="domain" description="PAS" evidence="1">
    <location>
        <begin position="260"/>
        <end position="311"/>
    </location>
</feature>
<gene>
    <name evidence="4" type="ORF">XD86_0086</name>
    <name evidence="5" type="ORF">XE02_0319</name>
</gene>
<evidence type="ECO:0000259" key="2">
    <source>
        <dbReference type="PROSITE" id="PS51831"/>
    </source>
</evidence>
<name>A0A117LUS1_9BACT</name>
<dbReference type="EMBL" id="LGGW01000016">
    <property type="protein sequence ID" value="KUK90894.1"/>
    <property type="molecule type" value="Genomic_DNA"/>
</dbReference>